<evidence type="ECO:0000313" key="1">
    <source>
        <dbReference type="EMBL" id="MBD1400005.1"/>
    </source>
</evidence>
<name>A0A8J6UHZ2_9BACT</name>
<reference evidence="1" key="1">
    <citation type="submission" date="2020-09" db="EMBL/GenBank/DDBJ databases">
        <title>Pelobacter alkaliphilus sp. nov., a novel anaerobic arsenate-reducing bacterium from terrestrial mud volcano.</title>
        <authorList>
            <person name="Khomyakova M.A."/>
            <person name="Merkel A.Y."/>
            <person name="Slobodkin A.I."/>
        </authorList>
    </citation>
    <scope>NUCLEOTIDE SEQUENCE</scope>
    <source>
        <strain evidence="1">M08fum</strain>
    </source>
</reference>
<dbReference type="RefSeq" id="WP_191154277.1">
    <property type="nucleotide sequence ID" value="NZ_JACWUN010000004.1"/>
</dbReference>
<comment type="caution">
    <text evidence="1">The sequence shown here is derived from an EMBL/GenBank/DDBJ whole genome shotgun (WGS) entry which is preliminary data.</text>
</comment>
<dbReference type="Proteomes" id="UP000632828">
    <property type="component" value="Unassembled WGS sequence"/>
</dbReference>
<accession>A0A8J6UHZ2</accession>
<sequence>MTRQLSEKLLYQGTEHQLHNEPLSSFLNKNYRKLRLRHMHTGCYRGYIASWEIVEGRLYLMDIVTKEINLEIAREYVAQKYPDRKISRPDCLLNILFPDDQSPVFAGWYTGSLVCPAGKVIGYPSGLHRNYFTHYLHLFVNAGSVESEELLTIDEMKERGISEI</sequence>
<keyword evidence="2" id="KW-1185">Reference proteome</keyword>
<dbReference type="EMBL" id="JACWUN010000004">
    <property type="protein sequence ID" value="MBD1400005.1"/>
    <property type="molecule type" value="Genomic_DNA"/>
</dbReference>
<organism evidence="1 2">
    <name type="scientific">Pelovirga terrestris</name>
    <dbReference type="NCBI Taxonomy" id="2771352"/>
    <lineage>
        <taxon>Bacteria</taxon>
        <taxon>Pseudomonadati</taxon>
        <taxon>Thermodesulfobacteriota</taxon>
        <taxon>Desulfuromonadia</taxon>
        <taxon>Geobacterales</taxon>
        <taxon>Geobacteraceae</taxon>
        <taxon>Pelovirga</taxon>
    </lineage>
</organism>
<evidence type="ECO:0000313" key="2">
    <source>
        <dbReference type="Proteomes" id="UP000632828"/>
    </source>
</evidence>
<gene>
    <name evidence="1" type="ORF">ICT70_04900</name>
</gene>
<dbReference type="AlphaFoldDB" id="A0A8J6UHZ2"/>
<proteinExistence type="predicted"/>
<protein>
    <submittedName>
        <fullName evidence="1">Uncharacterized protein</fullName>
    </submittedName>
</protein>